<proteinExistence type="predicted"/>
<protein>
    <submittedName>
        <fullName evidence="2">Uncharacterized protein</fullName>
    </submittedName>
</protein>
<evidence type="ECO:0000313" key="2">
    <source>
        <dbReference type="EMBL" id="CAL1378273.1"/>
    </source>
</evidence>
<gene>
    <name evidence="2" type="ORF">LTRI10_LOCUS19868</name>
</gene>
<evidence type="ECO:0000313" key="3">
    <source>
        <dbReference type="Proteomes" id="UP001497516"/>
    </source>
</evidence>
<dbReference type="Proteomes" id="UP001497516">
    <property type="component" value="Chromosome 3"/>
</dbReference>
<organism evidence="2 3">
    <name type="scientific">Linum trigynum</name>
    <dbReference type="NCBI Taxonomy" id="586398"/>
    <lineage>
        <taxon>Eukaryota</taxon>
        <taxon>Viridiplantae</taxon>
        <taxon>Streptophyta</taxon>
        <taxon>Embryophyta</taxon>
        <taxon>Tracheophyta</taxon>
        <taxon>Spermatophyta</taxon>
        <taxon>Magnoliopsida</taxon>
        <taxon>eudicotyledons</taxon>
        <taxon>Gunneridae</taxon>
        <taxon>Pentapetalae</taxon>
        <taxon>rosids</taxon>
        <taxon>fabids</taxon>
        <taxon>Malpighiales</taxon>
        <taxon>Linaceae</taxon>
        <taxon>Linum</taxon>
    </lineage>
</organism>
<evidence type="ECO:0000256" key="1">
    <source>
        <dbReference type="SAM" id="MobiDB-lite"/>
    </source>
</evidence>
<reference evidence="2 3" key="1">
    <citation type="submission" date="2024-04" db="EMBL/GenBank/DDBJ databases">
        <authorList>
            <person name="Fracassetti M."/>
        </authorList>
    </citation>
    <scope>NUCLEOTIDE SEQUENCE [LARGE SCALE GENOMIC DNA]</scope>
</reference>
<feature type="compositionally biased region" description="Basic and acidic residues" evidence="1">
    <location>
        <begin position="29"/>
        <end position="38"/>
    </location>
</feature>
<dbReference type="AlphaFoldDB" id="A0AAV2DX95"/>
<accession>A0AAV2DX95</accession>
<feature type="compositionally biased region" description="Basic and acidic residues" evidence="1">
    <location>
        <begin position="57"/>
        <end position="67"/>
    </location>
</feature>
<sequence>MRRKGRGCYLAAAAEEDGGREMAVTGVGGRREGCDGGRRRTRRLRREGEMVAVATGGKDDDGGDGRGRRQRRRQREGETESS</sequence>
<feature type="region of interest" description="Disordered" evidence="1">
    <location>
        <begin position="24"/>
        <end position="82"/>
    </location>
</feature>
<dbReference type="EMBL" id="OZ034816">
    <property type="protein sequence ID" value="CAL1378273.1"/>
    <property type="molecule type" value="Genomic_DNA"/>
</dbReference>
<name>A0AAV2DX95_9ROSI</name>
<keyword evidence="3" id="KW-1185">Reference proteome</keyword>